<evidence type="ECO:0000256" key="2">
    <source>
        <dbReference type="PIRNR" id="PIRNR006221"/>
    </source>
</evidence>
<evidence type="ECO:0000256" key="1">
    <source>
        <dbReference type="ARBA" id="ARBA00009460"/>
    </source>
</evidence>
<proteinExistence type="inferred from homology"/>
<dbReference type="Gene3D" id="3.30.200.20">
    <property type="entry name" value="Phosphorylase Kinase, domain 1"/>
    <property type="match status" value="1"/>
</dbReference>
<comment type="caution">
    <text evidence="3">The sequence shown here is derived from an EMBL/GenBank/DDBJ whole genome shotgun (WGS) entry which is preliminary data.</text>
</comment>
<dbReference type="RefSeq" id="WP_184018796.1">
    <property type="nucleotide sequence ID" value="NZ_JACHFD010000010.1"/>
</dbReference>
<evidence type="ECO:0000313" key="3">
    <source>
        <dbReference type="EMBL" id="MBB5352068.1"/>
    </source>
</evidence>
<organism evidence="3 4">
    <name type="scientific">Haloferula luteola</name>
    <dbReference type="NCBI Taxonomy" id="595692"/>
    <lineage>
        <taxon>Bacteria</taxon>
        <taxon>Pseudomonadati</taxon>
        <taxon>Verrucomicrobiota</taxon>
        <taxon>Verrucomicrobiia</taxon>
        <taxon>Verrucomicrobiales</taxon>
        <taxon>Verrucomicrobiaceae</taxon>
        <taxon>Haloferula</taxon>
    </lineage>
</organism>
<protein>
    <submittedName>
        <fullName evidence="3">Fructosamine-3-kinase</fullName>
    </submittedName>
</protein>
<reference evidence="3 4" key="1">
    <citation type="submission" date="2020-08" db="EMBL/GenBank/DDBJ databases">
        <title>Genomic Encyclopedia of Type Strains, Phase IV (KMG-IV): sequencing the most valuable type-strain genomes for metagenomic binning, comparative biology and taxonomic classification.</title>
        <authorList>
            <person name="Goeker M."/>
        </authorList>
    </citation>
    <scope>NUCLEOTIDE SEQUENCE [LARGE SCALE GENOMIC DNA]</scope>
    <source>
        <strain evidence="3 4">YC6886</strain>
    </source>
</reference>
<dbReference type="InterPro" id="IPR011009">
    <property type="entry name" value="Kinase-like_dom_sf"/>
</dbReference>
<accession>A0A840VBL3</accession>
<dbReference type="PANTHER" id="PTHR12149">
    <property type="entry name" value="FRUCTOSAMINE 3 KINASE-RELATED PROTEIN"/>
    <property type="match status" value="1"/>
</dbReference>
<dbReference type="PIRSF" id="PIRSF006221">
    <property type="entry name" value="Ketosamine-3-kinase"/>
    <property type="match status" value="1"/>
</dbReference>
<dbReference type="SUPFAM" id="SSF56112">
    <property type="entry name" value="Protein kinase-like (PK-like)"/>
    <property type="match status" value="1"/>
</dbReference>
<evidence type="ECO:0000313" key="4">
    <source>
        <dbReference type="Proteomes" id="UP000557717"/>
    </source>
</evidence>
<name>A0A840VBL3_9BACT</name>
<dbReference type="Proteomes" id="UP000557717">
    <property type="component" value="Unassembled WGS sequence"/>
</dbReference>
<keyword evidence="2 3" id="KW-0418">Kinase</keyword>
<dbReference type="Gene3D" id="3.90.1200.10">
    <property type="match status" value="1"/>
</dbReference>
<sequence>MSPALRSALSSSLGTLPSGAWRSVAGGHSHVTYLWGPWFLKISPLPHHSALAAEVTGLQSIAETSTLRVPAVLGCGIADDLAWLALEALDLHLHGDERALGERLAALHQTTGRCYGDHPDNFIGSTPQRNLNTEIWADFFRDQRLLPLIEQLRARGHGLPEADPYLDRLPDRLPPRPPASRLHGDLWSGNKAFMADGSPVVFDPAVYHGDPECDIAMTRLFGGFGPSFYQAYRHHHPAPAEVSLIHDTYHLYHLLNHALLFGGNYLHQARDHLRRGS</sequence>
<keyword evidence="4" id="KW-1185">Reference proteome</keyword>
<dbReference type="EMBL" id="JACHFD010000010">
    <property type="protein sequence ID" value="MBB5352068.1"/>
    <property type="molecule type" value="Genomic_DNA"/>
</dbReference>
<comment type="similarity">
    <text evidence="1 2">Belongs to the fructosamine kinase family.</text>
</comment>
<dbReference type="AlphaFoldDB" id="A0A840VBL3"/>
<dbReference type="GO" id="GO:0016301">
    <property type="term" value="F:kinase activity"/>
    <property type="evidence" value="ECO:0007669"/>
    <property type="project" value="UniProtKB-UniRule"/>
</dbReference>
<dbReference type="InterPro" id="IPR016477">
    <property type="entry name" value="Fructo-/Ketosamine-3-kinase"/>
</dbReference>
<gene>
    <name evidence="3" type="ORF">HNR46_002309</name>
</gene>
<dbReference type="Pfam" id="PF03881">
    <property type="entry name" value="Fructosamin_kin"/>
    <property type="match status" value="1"/>
</dbReference>
<dbReference type="PANTHER" id="PTHR12149:SF8">
    <property type="entry name" value="PROTEIN-RIBULOSAMINE 3-KINASE"/>
    <property type="match status" value="1"/>
</dbReference>
<keyword evidence="2" id="KW-0808">Transferase</keyword>